<reference evidence="1" key="2">
    <citation type="journal article" date="2015" name="Data Brief">
        <title>Shoot transcriptome of the giant reed, Arundo donax.</title>
        <authorList>
            <person name="Barrero R.A."/>
            <person name="Guerrero F.D."/>
            <person name="Moolhuijzen P."/>
            <person name="Goolsby J.A."/>
            <person name="Tidwell J."/>
            <person name="Bellgard S.E."/>
            <person name="Bellgard M.I."/>
        </authorList>
    </citation>
    <scope>NUCLEOTIDE SEQUENCE</scope>
    <source>
        <tissue evidence="1">Shoot tissue taken approximately 20 cm above the soil surface</tissue>
    </source>
</reference>
<dbReference type="EMBL" id="GBRH01180440">
    <property type="protein sequence ID" value="JAE17456.1"/>
    <property type="molecule type" value="Transcribed_RNA"/>
</dbReference>
<proteinExistence type="predicted"/>
<accession>A0A0A9G4I7</accession>
<dbReference type="AlphaFoldDB" id="A0A0A9G4I7"/>
<name>A0A0A9G4I7_ARUDO</name>
<reference evidence="1" key="1">
    <citation type="submission" date="2014-09" db="EMBL/GenBank/DDBJ databases">
        <authorList>
            <person name="Magalhaes I.L.F."/>
            <person name="Oliveira U."/>
            <person name="Santos F.R."/>
            <person name="Vidigal T.H.D.A."/>
            <person name="Brescovit A.D."/>
            <person name="Santos A.J."/>
        </authorList>
    </citation>
    <scope>NUCLEOTIDE SEQUENCE</scope>
    <source>
        <tissue evidence="1">Shoot tissue taken approximately 20 cm above the soil surface</tissue>
    </source>
</reference>
<organism evidence="1">
    <name type="scientific">Arundo donax</name>
    <name type="common">Giant reed</name>
    <name type="synonym">Donax arundinaceus</name>
    <dbReference type="NCBI Taxonomy" id="35708"/>
    <lineage>
        <taxon>Eukaryota</taxon>
        <taxon>Viridiplantae</taxon>
        <taxon>Streptophyta</taxon>
        <taxon>Embryophyta</taxon>
        <taxon>Tracheophyta</taxon>
        <taxon>Spermatophyta</taxon>
        <taxon>Magnoliopsida</taxon>
        <taxon>Liliopsida</taxon>
        <taxon>Poales</taxon>
        <taxon>Poaceae</taxon>
        <taxon>PACMAD clade</taxon>
        <taxon>Arundinoideae</taxon>
        <taxon>Arundineae</taxon>
        <taxon>Arundo</taxon>
    </lineage>
</organism>
<evidence type="ECO:0000313" key="1">
    <source>
        <dbReference type="EMBL" id="JAE17456.1"/>
    </source>
</evidence>
<protein>
    <submittedName>
        <fullName evidence="1">Uncharacterized protein</fullName>
    </submittedName>
</protein>
<sequence>MMTLRVCHQGRTMHHSFTVGLSRPALAGV</sequence>